<dbReference type="PANTHER" id="PTHR45947:SF3">
    <property type="entry name" value="SULFOQUINOVOSYL TRANSFERASE SQD2"/>
    <property type="match status" value="1"/>
</dbReference>
<dbReference type="InterPro" id="IPR050194">
    <property type="entry name" value="Glycosyltransferase_grp1"/>
</dbReference>
<evidence type="ECO:0000313" key="2">
    <source>
        <dbReference type="EMBL" id="SER65015.1"/>
    </source>
</evidence>
<dbReference type="AlphaFoldDB" id="A0A1H9QXR0"/>
<dbReference type="GO" id="GO:0016757">
    <property type="term" value="F:glycosyltransferase activity"/>
    <property type="evidence" value="ECO:0007669"/>
    <property type="project" value="TreeGrafter"/>
</dbReference>
<protein>
    <recommendedName>
        <fullName evidence="1">D-inositol 3-phosphate glycosyltransferase</fullName>
    </recommendedName>
</protein>
<organism evidence="2 3">
    <name type="scientific">Pedococcus cremeus</name>
    <dbReference type="NCBI Taxonomy" id="587636"/>
    <lineage>
        <taxon>Bacteria</taxon>
        <taxon>Bacillati</taxon>
        <taxon>Actinomycetota</taxon>
        <taxon>Actinomycetes</taxon>
        <taxon>Micrococcales</taxon>
        <taxon>Intrasporangiaceae</taxon>
        <taxon>Pedococcus</taxon>
    </lineage>
</organism>
<evidence type="ECO:0000256" key="1">
    <source>
        <dbReference type="ARBA" id="ARBA00021292"/>
    </source>
</evidence>
<dbReference type="RefSeq" id="WP_091755484.1">
    <property type="nucleotide sequence ID" value="NZ_FOHB01000001.1"/>
</dbReference>
<keyword evidence="3" id="KW-1185">Reference proteome</keyword>
<dbReference type="PANTHER" id="PTHR45947">
    <property type="entry name" value="SULFOQUINOVOSYL TRANSFERASE SQD2"/>
    <property type="match status" value="1"/>
</dbReference>
<accession>A0A1H9QXR0</accession>
<dbReference type="STRING" id="587636.SAMN05216199_0779"/>
<name>A0A1H9QXR0_9MICO</name>
<dbReference type="Gene3D" id="3.40.50.2000">
    <property type="entry name" value="Glycogen Phosphorylase B"/>
    <property type="match status" value="1"/>
</dbReference>
<sequence length="327" mass="36390">MRVLIWHVHGSWATSFVAGEHEYVIPVTDDRGPDGRGRAQSWDWPQGAVEVPLERLAEQDIDVVVLQRPHEAALVRRWAGLRVGVDVPAVYVEHNAPTEHAVRSVHPVVEQPELAGLPVVHVTRFNQMAWDCGDASTEVVDHGIHDPGPLYTGEDASVAVAVNEPVRRWRVAGTDLVIDLGRHLPVHVYGMGTDQLPDVARARGVVGFEDRVHDLPQHELHQAMARHRAYFHPYRWTSLGLSLLEAMTLGMPVLALSTTEAPEAVPPEAGLVTNDVSALRRTAHRWLADPAEARERGLAAREHALQHYGLNRFLTDWDRILKEVAAR</sequence>
<keyword evidence="2" id="KW-0808">Transferase</keyword>
<dbReference type="EMBL" id="FOHB01000001">
    <property type="protein sequence ID" value="SER65015.1"/>
    <property type="molecule type" value="Genomic_DNA"/>
</dbReference>
<dbReference type="Proteomes" id="UP000199019">
    <property type="component" value="Unassembled WGS sequence"/>
</dbReference>
<dbReference type="Pfam" id="PF13692">
    <property type="entry name" value="Glyco_trans_1_4"/>
    <property type="match status" value="1"/>
</dbReference>
<gene>
    <name evidence="2" type="ORF">SAMN05216199_0779</name>
</gene>
<evidence type="ECO:0000313" key="3">
    <source>
        <dbReference type="Proteomes" id="UP000199019"/>
    </source>
</evidence>
<dbReference type="SUPFAM" id="SSF53756">
    <property type="entry name" value="UDP-Glycosyltransferase/glycogen phosphorylase"/>
    <property type="match status" value="1"/>
</dbReference>
<proteinExistence type="predicted"/>
<dbReference type="OrthoDB" id="9794513at2"/>
<reference evidence="3" key="1">
    <citation type="submission" date="2016-10" db="EMBL/GenBank/DDBJ databases">
        <authorList>
            <person name="Varghese N."/>
            <person name="Submissions S."/>
        </authorList>
    </citation>
    <scope>NUCLEOTIDE SEQUENCE [LARGE SCALE GENOMIC DNA]</scope>
    <source>
        <strain evidence="3">CGMCC 1.6963</strain>
    </source>
</reference>